<evidence type="ECO:0000313" key="3">
    <source>
        <dbReference type="EMBL" id="MCX2523515.1"/>
    </source>
</evidence>
<dbReference type="PANTHER" id="PTHR31528">
    <property type="entry name" value="4-AMINO-5-HYDROXYMETHYL-2-METHYLPYRIMIDINE PHOSPHATE SYNTHASE THI11-RELATED"/>
    <property type="match status" value="1"/>
</dbReference>
<dbReference type="AlphaFoldDB" id="A0AA41ZMC5"/>
<dbReference type="Proteomes" id="UP001165678">
    <property type="component" value="Unassembled WGS sequence"/>
</dbReference>
<sequence length="350" mass="38240">MTTTNHSRRWLLKTATFMTAAATLPSLARADDSAIAPAAPAEADPIAPPPVTSLSIMLDWYVNPTHGPIVIAHQKGFFKEHGLDVTLRTPADPSAPPKLVAAGQIDLALSYQPQLHLQVGQGLPLVRVGTLIGTPLNVLVVRKDSNIKSLSDLKGKSVGYSVGGVERVLLDGMLKHSGLSEHDIDLVNVNFSLTPALISGKVDAVTGAFRNFELAQMAQEGVEGRPFYIEEHGVPAYEELVFIANTETIASHQRAFSSFMKAIEEAALWTINHPNEGWELFKAYDPVLDNELNHQAWQQSVSRFALRPAATDAGRYLRFQQFLLDNHAIEQKVPVDRLTLDINNLPPAPK</sequence>
<proteinExistence type="predicted"/>
<dbReference type="GO" id="GO:0009228">
    <property type="term" value="P:thiamine biosynthetic process"/>
    <property type="evidence" value="ECO:0007669"/>
    <property type="project" value="InterPro"/>
</dbReference>
<dbReference type="PANTHER" id="PTHR31528:SF3">
    <property type="entry name" value="THIAMINE BIOSYNTHESIS PROTEIN HI_0357-RELATED"/>
    <property type="match status" value="1"/>
</dbReference>
<protein>
    <submittedName>
        <fullName evidence="3">ABC transporter substrate-binding protein</fullName>
    </submittedName>
</protein>
<keyword evidence="1" id="KW-0732">Signal</keyword>
<feature type="chain" id="PRO_5041306480" evidence="1">
    <location>
        <begin position="31"/>
        <end position="350"/>
    </location>
</feature>
<feature type="signal peptide" evidence="1">
    <location>
        <begin position="1"/>
        <end position="30"/>
    </location>
</feature>
<dbReference type="InterPro" id="IPR027939">
    <property type="entry name" value="NMT1/THI5"/>
</dbReference>
<evidence type="ECO:0000313" key="4">
    <source>
        <dbReference type="Proteomes" id="UP001165678"/>
    </source>
</evidence>
<evidence type="ECO:0000256" key="1">
    <source>
        <dbReference type="SAM" id="SignalP"/>
    </source>
</evidence>
<gene>
    <name evidence="3" type="ORF">OQ287_04615</name>
</gene>
<dbReference type="Gene3D" id="3.40.190.10">
    <property type="entry name" value="Periplasmic binding protein-like II"/>
    <property type="match status" value="2"/>
</dbReference>
<feature type="domain" description="SsuA/THI5-like" evidence="2">
    <location>
        <begin position="63"/>
        <end position="276"/>
    </location>
</feature>
<reference evidence="3" key="1">
    <citation type="submission" date="2022-11" db="EMBL/GenBank/DDBJ databases">
        <title>Larsenimonas rhizosphaerae sp. nov., isolated from a tidal mudflat.</title>
        <authorList>
            <person name="Lee S.D."/>
            <person name="Kim I.S."/>
        </authorList>
    </citation>
    <scope>NUCLEOTIDE SEQUENCE</scope>
    <source>
        <strain evidence="3">GH2-1</strain>
    </source>
</reference>
<dbReference type="PROSITE" id="PS51318">
    <property type="entry name" value="TAT"/>
    <property type="match status" value="1"/>
</dbReference>
<organism evidence="3 4">
    <name type="scientific">Larsenimonas rhizosphaerae</name>
    <dbReference type="NCBI Taxonomy" id="2944682"/>
    <lineage>
        <taxon>Bacteria</taxon>
        <taxon>Pseudomonadati</taxon>
        <taxon>Pseudomonadota</taxon>
        <taxon>Gammaproteobacteria</taxon>
        <taxon>Oceanospirillales</taxon>
        <taxon>Halomonadaceae</taxon>
        <taxon>Larsenimonas</taxon>
    </lineage>
</organism>
<evidence type="ECO:0000259" key="2">
    <source>
        <dbReference type="Pfam" id="PF09084"/>
    </source>
</evidence>
<accession>A0AA41ZMC5</accession>
<comment type="caution">
    <text evidence="3">The sequence shown here is derived from an EMBL/GenBank/DDBJ whole genome shotgun (WGS) entry which is preliminary data.</text>
</comment>
<dbReference type="EMBL" id="JAPIVE010000001">
    <property type="protein sequence ID" value="MCX2523515.1"/>
    <property type="molecule type" value="Genomic_DNA"/>
</dbReference>
<dbReference type="Pfam" id="PF09084">
    <property type="entry name" value="NMT1"/>
    <property type="match status" value="1"/>
</dbReference>
<dbReference type="InterPro" id="IPR015168">
    <property type="entry name" value="SsuA/THI5"/>
</dbReference>
<dbReference type="InterPro" id="IPR006311">
    <property type="entry name" value="TAT_signal"/>
</dbReference>
<dbReference type="SUPFAM" id="SSF53850">
    <property type="entry name" value="Periplasmic binding protein-like II"/>
    <property type="match status" value="1"/>
</dbReference>
<dbReference type="RefSeq" id="WP_250937092.1">
    <property type="nucleotide sequence ID" value="NZ_JAMLJK010000001.1"/>
</dbReference>
<keyword evidence="4" id="KW-1185">Reference proteome</keyword>
<name>A0AA41ZMC5_9GAMM</name>
<dbReference type="CDD" id="cd13651">
    <property type="entry name" value="PBP2_ThiY"/>
    <property type="match status" value="1"/>
</dbReference>